<dbReference type="Proteomes" id="UP000647017">
    <property type="component" value="Unassembled WGS sequence"/>
</dbReference>
<evidence type="ECO:0000313" key="2">
    <source>
        <dbReference type="Proteomes" id="UP000647017"/>
    </source>
</evidence>
<keyword evidence="2" id="KW-1185">Reference proteome</keyword>
<organism evidence="1 2">
    <name type="scientific">Micromonospora andamanensis</name>
    <dbReference type="NCBI Taxonomy" id="1287068"/>
    <lineage>
        <taxon>Bacteria</taxon>
        <taxon>Bacillati</taxon>
        <taxon>Actinomycetota</taxon>
        <taxon>Actinomycetes</taxon>
        <taxon>Micromonosporales</taxon>
        <taxon>Micromonosporaceae</taxon>
        <taxon>Micromonospora</taxon>
    </lineage>
</organism>
<protein>
    <submittedName>
        <fullName evidence="1">Uncharacterized protein</fullName>
    </submittedName>
</protein>
<sequence>MQPERRSTLILTALNAVEALAETKGWGAYPALLALVDSTAHTIVGSINAEELPINQDVWRQHTVPGTRFTLPYWIGLQAITDTLTTVKFPRLRAWTREQIGPVIAMAFLAEGLDTSDAGRRAAAAHGLPVDPDGVPVRAVSACDIDGRFYQLLRTRGADTVSTTVDHPDARTSAGSVAVSLRRLLNATHA</sequence>
<gene>
    <name evidence="1" type="ORF">Van01_16560</name>
</gene>
<accession>A0ABQ4HS15</accession>
<reference evidence="1 2" key="1">
    <citation type="submission" date="2021-01" db="EMBL/GenBank/DDBJ databases">
        <title>Whole genome shotgun sequence of Verrucosispora andamanensis NBRC 109075.</title>
        <authorList>
            <person name="Komaki H."/>
            <person name="Tamura T."/>
        </authorList>
    </citation>
    <scope>NUCLEOTIDE SEQUENCE [LARGE SCALE GENOMIC DNA]</scope>
    <source>
        <strain evidence="1 2">NBRC 109075</strain>
    </source>
</reference>
<dbReference type="EMBL" id="BOOZ01000006">
    <property type="protein sequence ID" value="GIJ08442.1"/>
    <property type="molecule type" value="Genomic_DNA"/>
</dbReference>
<evidence type="ECO:0000313" key="1">
    <source>
        <dbReference type="EMBL" id="GIJ08442.1"/>
    </source>
</evidence>
<dbReference type="RefSeq" id="WP_204003085.1">
    <property type="nucleotide sequence ID" value="NZ_BOOZ01000006.1"/>
</dbReference>
<comment type="caution">
    <text evidence="1">The sequence shown here is derived from an EMBL/GenBank/DDBJ whole genome shotgun (WGS) entry which is preliminary data.</text>
</comment>
<name>A0ABQ4HS15_9ACTN</name>
<proteinExistence type="predicted"/>